<dbReference type="PROSITE" id="PS51635">
    <property type="entry name" value="PNPLA"/>
    <property type="match status" value="1"/>
</dbReference>
<evidence type="ECO:0000313" key="7">
    <source>
        <dbReference type="Proteomes" id="UP000193200"/>
    </source>
</evidence>
<evidence type="ECO:0000256" key="2">
    <source>
        <dbReference type="ARBA" id="ARBA00022963"/>
    </source>
</evidence>
<dbReference type="InterPro" id="IPR050301">
    <property type="entry name" value="NTE"/>
</dbReference>
<name>A0A1Y5S1Y5_9PROT</name>
<gene>
    <name evidence="6" type="ORF">OCH7691_01079</name>
</gene>
<evidence type="ECO:0000256" key="3">
    <source>
        <dbReference type="ARBA" id="ARBA00023098"/>
    </source>
</evidence>
<dbReference type="GO" id="GO:0016042">
    <property type="term" value="P:lipid catabolic process"/>
    <property type="evidence" value="ECO:0007669"/>
    <property type="project" value="UniProtKB-UniRule"/>
</dbReference>
<keyword evidence="7" id="KW-1185">Reference proteome</keyword>
<keyword evidence="2 4" id="KW-0442">Lipid degradation</keyword>
<dbReference type="Gene3D" id="3.40.1090.10">
    <property type="entry name" value="Cytosolic phospholipase A2 catalytic domain"/>
    <property type="match status" value="2"/>
</dbReference>
<dbReference type="InterPro" id="IPR002641">
    <property type="entry name" value="PNPLA_dom"/>
</dbReference>
<feature type="short sequence motif" description="GXSXG" evidence="4">
    <location>
        <begin position="48"/>
        <end position="52"/>
    </location>
</feature>
<dbReference type="InterPro" id="IPR016035">
    <property type="entry name" value="Acyl_Trfase/lysoPLipase"/>
</dbReference>
<evidence type="ECO:0000256" key="1">
    <source>
        <dbReference type="ARBA" id="ARBA00022801"/>
    </source>
</evidence>
<keyword evidence="3 4" id="KW-0443">Lipid metabolism</keyword>
<feature type="domain" description="PNPLA" evidence="5">
    <location>
        <begin position="16"/>
        <end position="216"/>
    </location>
</feature>
<dbReference type="PANTHER" id="PTHR14226:SF78">
    <property type="entry name" value="SLR0060 PROTEIN"/>
    <property type="match status" value="1"/>
</dbReference>
<dbReference type="AlphaFoldDB" id="A0A1Y5S1Y5"/>
<dbReference type="OrthoDB" id="9807112at2"/>
<proteinExistence type="predicted"/>
<sequence>MAKSDKAKRTLKPLNLALQGGGAHGAFAWGVIDRLLEENCFDIKGIVGTSAGAMNATVTASGLATGGAEGGRRALHDFWKKISDAARYSPLQASPWEKMFGTPGNLDSSPMFMAFEAMSRILSPYQLNPTNYNPLRDVLDEVIDCDALHVCRNLKLFICASNVKTGKIRVFDEHDVTIDAVLASACLPFMFQAVEIDGEAYWDGGYMGNPPLYPLFYHTDCRDVLIIQLNPIAIPEVPKTAQAILDRVNTLSFNSSLMRELRVIDFVTKLIDDGYDGGGRLRKVLIHTVDAEDVLGKLGASSKLNADWDFLMSLKETGRQRGEAFLNDHYDKVGVASSTDIAAKFL</sequence>
<evidence type="ECO:0000256" key="4">
    <source>
        <dbReference type="PROSITE-ProRule" id="PRU01161"/>
    </source>
</evidence>
<feature type="short sequence motif" description="DGA/G" evidence="4">
    <location>
        <begin position="203"/>
        <end position="205"/>
    </location>
</feature>
<reference evidence="6 7" key="1">
    <citation type="submission" date="2017-03" db="EMBL/GenBank/DDBJ databases">
        <authorList>
            <person name="Afonso C.L."/>
            <person name="Miller P.J."/>
            <person name="Scott M.A."/>
            <person name="Spackman E."/>
            <person name="Goraichik I."/>
            <person name="Dimitrov K.M."/>
            <person name="Suarez D.L."/>
            <person name="Swayne D.E."/>
        </authorList>
    </citation>
    <scope>NUCLEOTIDE SEQUENCE [LARGE SCALE GENOMIC DNA]</scope>
    <source>
        <strain evidence="6 7">CECT 7691</strain>
    </source>
</reference>
<dbReference type="SUPFAM" id="SSF52151">
    <property type="entry name" value="FabD/lysophospholipase-like"/>
    <property type="match status" value="1"/>
</dbReference>
<dbReference type="Proteomes" id="UP000193200">
    <property type="component" value="Unassembled WGS sequence"/>
</dbReference>
<dbReference type="PANTHER" id="PTHR14226">
    <property type="entry name" value="NEUROPATHY TARGET ESTERASE/SWISS CHEESE D.MELANOGASTER"/>
    <property type="match status" value="1"/>
</dbReference>
<dbReference type="EMBL" id="FWFR01000001">
    <property type="protein sequence ID" value="SLN30700.1"/>
    <property type="molecule type" value="Genomic_DNA"/>
</dbReference>
<dbReference type="RefSeq" id="WP_085882340.1">
    <property type="nucleotide sequence ID" value="NZ_FWFR01000001.1"/>
</dbReference>
<dbReference type="InParanoid" id="A0A1Y5S1Y5"/>
<evidence type="ECO:0000259" key="5">
    <source>
        <dbReference type="PROSITE" id="PS51635"/>
    </source>
</evidence>
<feature type="active site" description="Nucleophile" evidence="4">
    <location>
        <position position="50"/>
    </location>
</feature>
<keyword evidence="1 4" id="KW-0378">Hydrolase</keyword>
<protein>
    <submittedName>
        <fullName evidence="6">Patatin-like phospholipase</fullName>
    </submittedName>
</protein>
<feature type="active site" description="Proton acceptor" evidence="4">
    <location>
        <position position="203"/>
    </location>
</feature>
<accession>A0A1Y5S1Y5</accession>
<feature type="short sequence motif" description="GXGXXG" evidence="4">
    <location>
        <begin position="20"/>
        <end position="25"/>
    </location>
</feature>
<organism evidence="6 7">
    <name type="scientific">Oceanibacterium hippocampi</name>
    <dbReference type="NCBI Taxonomy" id="745714"/>
    <lineage>
        <taxon>Bacteria</taxon>
        <taxon>Pseudomonadati</taxon>
        <taxon>Pseudomonadota</taxon>
        <taxon>Alphaproteobacteria</taxon>
        <taxon>Sneathiellales</taxon>
        <taxon>Sneathiellaceae</taxon>
        <taxon>Oceanibacterium</taxon>
    </lineage>
</organism>
<dbReference type="Pfam" id="PF01734">
    <property type="entry name" value="Patatin"/>
    <property type="match status" value="1"/>
</dbReference>
<evidence type="ECO:0000313" key="6">
    <source>
        <dbReference type="EMBL" id="SLN30700.1"/>
    </source>
</evidence>
<dbReference type="GO" id="GO:0016787">
    <property type="term" value="F:hydrolase activity"/>
    <property type="evidence" value="ECO:0007669"/>
    <property type="project" value="UniProtKB-UniRule"/>
</dbReference>